<keyword evidence="6" id="KW-1185">Reference proteome</keyword>
<dbReference type="Gene3D" id="1.20.58.300">
    <property type="entry name" value="FlgN-like"/>
    <property type="match status" value="1"/>
</dbReference>
<dbReference type="EMBL" id="JAMQBK010000038">
    <property type="protein sequence ID" value="MCM2371772.1"/>
    <property type="molecule type" value="Genomic_DNA"/>
</dbReference>
<name>A0ABT0U4E6_9BACT</name>
<evidence type="ECO:0000313" key="5">
    <source>
        <dbReference type="EMBL" id="MCM2371772.1"/>
    </source>
</evidence>
<keyword evidence="5" id="KW-0966">Cell projection</keyword>
<evidence type="ECO:0000256" key="1">
    <source>
        <dbReference type="ARBA" id="ARBA00002397"/>
    </source>
</evidence>
<keyword evidence="5" id="KW-0969">Cilium</keyword>
<evidence type="ECO:0000256" key="2">
    <source>
        <dbReference type="ARBA" id="ARBA00007703"/>
    </source>
</evidence>
<gene>
    <name evidence="5" type="ORF">NB063_14265</name>
</gene>
<evidence type="ECO:0000256" key="4">
    <source>
        <dbReference type="SAM" id="MobiDB-lite"/>
    </source>
</evidence>
<proteinExistence type="inferred from homology"/>
<keyword evidence="5" id="KW-0282">Flagellum</keyword>
<comment type="caution">
    <text evidence="5">The sequence shown here is derived from an EMBL/GenBank/DDBJ whole genome shotgun (WGS) entry which is preliminary data.</text>
</comment>
<reference evidence="5 6" key="1">
    <citation type="journal article" date="2022" name="Syst. Appl. Microbiol.">
        <title>Rhodopirellula aestuarii sp. nov., a novel member of the genus Rhodopirellula isolated from brackish sediments collected in the Tagus River estuary, Portugal.</title>
        <authorList>
            <person name="Vitorino I.R."/>
            <person name="Klimek D."/>
            <person name="Calusinska M."/>
            <person name="Lobo-da-Cunha A."/>
            <person name="Vasconcelos V."/>
            <person name="Lage O.M."/>
        </authorList>
    </citation>
    <scope>NUCLEOTIDE SEQUENCE [LARGE SCALE GENOMIC DNA]</scope>
    <source>
        <strain evidence="5 6">ICT_H3.1</strain>
    </source>
</reference>
<dbReference type="RefSeq" id="WP_250929406.1">
    <property type="nucleotide sequence ID" value="NZ_JAMQBK010000038.1"/>
</dbReference>
<comment type="similarity">
    <text evidence="2">Belongs to the FlgN family.</text>
</comment>
<dbReference type="Pfam" id="PF05130">
    <property type="entry name" value="FlgN"/>
    <property type="match status" value="1"/>
</dbReference>
<keyword evidence="3" id="KW-1005">Bacterial flagellum biogenesis</keyword>
<protein>
    <submittedName>
        <fullName evidence="5">Flagellar protein FlgN</fullName>
    </submittedName>
</protein>
<dbReference type="InterPro" id="IPR036679">
    <property type="entry name" value="FlgN-like_sf"/>
</dbReference>
<dbReference type="Proteomes" id="UP001202961">
    <property type="component" value="Unassembled WGS sequence"/>
</dbReference>
<feature type="compositionally biased region" description="Low complexity" evidence="4">
    <location>
        <begin position="122"/>
        <end position="131"/>
    </location>
</feature>
<sequence>MPTIAELEQTIETRHQQLTQLLDLTTQQEASIEEGHMNELMRLLGVKQRLIEQFVKLSNQLKEDYDGFATKPQVSDAHRELNAACNTMHQQLLAREAKCQEALTANRDELGETLARGEGARRAAAGYGRVGNMPRPQGGGLDLSSDA</sequence>
<feature type="region of interest" description="Disordered" evidence="4">
    <location>
        <begin position="117"/>
        <end position="147"/>
    </location>
</feature>
<organism evidence="5 6">
    <name type="scientific">Aporhodopirellula aestuarii</name>
    <dbReference type="NCBI Taxonomy" id="2950107"/>
    <lineage>
        <taxon>Bacteria</taxon>
        <taxon>Pseudomonadati</taxon>
        <taxon>Planctomycetota</taxon>
        <taxon>Planctomycetia</taxon>
        <taxon>Pirellulales</taxon>
        <taxon>Pirellulaceae</taxon>
        <taxon>Aporhodopirellula</taxon>
    </lineage>
</organism>
<accession>A0ABT0U4E6</accession>
<dbReference type="SUPFAM" id="SSF140566">
    <property type="entry name" value="FlgN-like"/>
    <property type="match status" value="1"/>
</dbReference>
<comment type="function">
    <text evidence="1">Required for the efficient initiation of filament assembly.</text>
</comment>
<evidence type="ECO:0000256" key="3">
    <source>
        <dbReference type="ARBA" id="ARBA00022795"/>
    </source>
</evidence>
<evidence type="ECO:0000313" key="6">
    <source>
        <dbReference type="Proteomes" id="UP001202961"/>
    </source>
</evidence>
<dbReference type="InterPro" id="IPR007809">
    <property type="entry name" value="FlgN-like"/>
</dbReference>